<evidence type="ECO:0000259" key="1">
    <source>
        <dbReference type="Pfam" id="PF00675"/>
    </source>
</evidence>
<reference evidence="3 4" key="1">
    <citation type="journal article" date="2017" name="Curr. Biol.">
        <title>Genome architecture and evolution of a unichromosomal asexual nematode.</title>
        <authorList>
            <person name="Fradin H."/>
            <person name="Zegar C."/>
            <person name="Gutwein M."/>
            <person name="Lucas J."/>
            <person name="Kovtun M."/>
            <person name="Corcoran D."/>
            <person name="Baugh L.R."/>
            <person name="Kiontke K."/>
            <person name="Gunsalus K."/>
            <person name="Fitch D.H."/>
            <person name="Piano F."/>
        </authorList>
    </citation>
    <scope>NUCLEOTIDE SEQUENCE [LARGE SCALE GENOMIC DNA]</scope>
    <source>
        <strain evidence="3">PF1309</strain>
    </source>
</reference>
<evidence type="ECO:0000313" key="3">
    <source>
        <dbReference type="EMBL" id="PAV82664.1"/>
    </source>
</evidence>
<feature type="domain" description="Peptidase M16 N-terminal" evidence="1">
    <location>
        <begin position="53"/>
        <end position="142"/>
    </location>
</feature>
<dbReference type="Pfam" id="PF00675">
    <property type="entry name" value="Peptidase_M16"/>
    <property type="match status" value="1"/>
</dbReference>
<dbReference type="InterPro" id="IPR011765">
    <property type="entry name" value="Pept_M16_N"/>
</dbReference>
<dbReference type="InterPro" id="IPR007863">
    <property type="entry name" value="Peptidase_M16_C"/>
</dbReference>
<feature type="domain" description="Peptidase M16 C-terminal" evidence="2">
    <location>
        <begin position="197"/>
        <end position="313"/>
    </location>
</feature>
<dbReference type="FunFam" id="3.30.830.10:FF:000015">
    <property type="entry name" value="Putative zinc metalloprotease"/>
    <property type="match status" value="1"/>
</dbReference>
<dbReference type="Proteomes" id="UP000218231">
    <property type="component" value="Unassembled WGS sequence"/>
</dbReference>
<dbReference type="PANTHER" id="PTHR43016:SF16">
    <property type="entry name" value="METALLOPROTEASE, PUTATIVE (AFU_ORTHOLOGUE AFUA_4G07610)-RELATED"/>
    <property type="match status" value="1"/>
</dbReference>
<comment type="caution">
    <text evidence="3">The sequence shown here is derived from an EMBL/GenBank/DDBJ whole genome shotgun (WGS) entry which is preliminary data.</text>
</comment>
<dbReference type="Pfam" id="PF05193">
    <property type="entry name" value="Peptidase_M16_C"/>
    <property type="match status" value="1"/>
</dbReference>
<dbReference type="Gene3D" id="3.30.830.10">
    <property type="entry name" value="Metalloenzyme, LuxS/M16 peptidase-like"/>
    <property type="match status" value="3"/>
</dbReference>
<evidence type="ECO:0000259" key="2">
    <source>
        <dbReference type="Pfam" id="PF05193"/>
    </source>
</evidence>
<dbReference type="PANTHER" id="PTHR43016">
    <property type="entry name" value="PRESEQUENCE PROTEASE"/>
    <property type="match status" value="1"/>
</dbReference>
<accession>A0A2A2L942</accession>
<proteinExistence type="predicted"/>
<dbReference type="STRING" id="2018661.A0A2A2L942"/>
<name>A0A2A2L942_9BILA</name>
<sequence>MIKMASKIWNVSETMVNGGLRFCLYSSSRSRLKVAVCDSPGPMVHGCVSFCTEADSDDGLPHTLEHLVFMGSQKYPFKGVLDLIANRCMASGTNAWTDQDHTAYTLDTVGSEGFLMVLPIYIDHLLQPMLTSSQFATEVHHINGNGENAGVVYSEMQDHESEMENIVDVKLKELLFPPAHPYRVDTGGKLAFLRDSCSLQKVQDYHKRYYHLSNMLVSVCGQVPHQKLLSIMEKVEEEYLPRVPSDFTAPFQMTAPELTDFKEEQVECPSDDASRGIVEIAWFTHDPNDLETCEAILILADYFTRTAVAPMQKDFVLLEEPLASGIDMIANEEVKCRLTISFQGVPVEKLKECKAKLMSKTIPEYIKPESWDMDRMNSILDQEILNEQVKLETRIHNSLFGEIISHQLYDHGQEKLLVKRLNKIDTLQKLKAKPAEYWAQLVQTYLTGPSATVIGLPSEALVEKISKTEKARLDAQRKALGKKGLEEKKKEIEQAIWENTHKKPDADLLKKMIVEKLEEFDRFDVKSVSNSDPSSLTEAEAKFLHQFPFHTTIHSCNTQFVELIFLLDSSHLSVCQRQWLYLYTELLFDSPAIIDGVRYDADEVAKLYTKDLIEHSVHTGIRGHFDNFANIQLKVERSKLSNLAKWTEVLTKGVIFDAQRIKQVALRLVGDAKEHKRDGCTVASNLMVKNIYKQNTNSVLYDALVLEKFHEYVAELCDTNPNEVYAKLQELREALLNGSISAHFICHVEDLDAKLFDPSKWMFLNGAGTNIAEPKIPAFLELVDDSSAGKQQVVAVGGSESSFIYQVLGTVLYDGGRRSLVRDRVER</sequence>
<dbReference type="AlphaFoldDB" id="A0A2A2L942"/>
<dbReference type="InterPro" id="IPR011249">
    <property type="entry name" value="Metalloenz_LuxS/M16"/>
</dbReference>
<keyword evidence="4" id="KW-1185">Reference proteome</keyword>
<evidence type="ECO:0000313" key="4">
    <source>
        <dbReference type="Proteomes" id="UP000218231"/>
    </source>
</evidence>
<evidence type="ECO:0008006" key="5">
    <source>
        <dbReference type="Google" id="ProtNLM"/>
    </source>
</evidence>
<protein>
    <recommendedName>
        <fullName evidence="5">Peptidase M16 N-terminal domain-containing protein</fullName>
    </recommendedName>
</protein>
<dbReference type="SUPFAM" id="SSF63411">
    <property type="entry name" value="LuxS/MPP-like metallohydrolase"/>
    <property type="match status" value="2"/>
</dbReference>
<gene>
    <name evidence="3" type="ORF">WR25_05879</name>
</gene>
<dbReference type="EMBL" id="LIAE01007036">
    <property type="protein sequence ID" value="PAV82664.1"/>
    <property type="molecule type" value="Genomic_DNA"/>
</dbReference>
<dbReference type="OrthoDB" id="5809639at2759"/>
<dbReference type="GO" id="GO:0046872">
    <property type="term" value="F:metal ion binding"/>
    <property type="evidence" value="ECO:0007669"/>
    <property type="project" value="InterPro"/>
</dbReference>
<organism evidence="3 4">
    <name type="scientific">Diploscapter pachys</name>
    <dbReference type="NCBI Taxonomy" id="2018661"/>
    <lineage>
        <taxon>Eukaryota</taxon>
        <taxon>Metazoa</taxon>
        <taxon>Ecdysozoa</taxon>
        <taxon>Nematoda</taxon>
        <taxon>Chromadorea</taxon>
        <taxon>Rhabditida</taxon>
        <taxon>Rhabditina</taxon>
        <taxon>Rhabditomorpha</taxon>
        <taxon>Rhabditoidea</taxon>
        <taxon>Rhabditidae</taxon>
        <taxon>Diploscapter</taxon>
    </lineage>
</organism>
<dbReference type="FunFam" id="3.30.830.10:FF:000031">
    <property type="entry name" value="Putative zinc metalloprotease"/>
    <property type="match status" value="1"/>
</dbReference>